<evidence type="ECO:0000256" key="2">
    <source>
        <dbReference type="ARBA" id="ARBA00023002"/>
    </source>
</evidence>
<dbReference type="EMBL" id="RFDI01000654">
    <property type="protein sequence ID" value="RSR55441.1"/>
    <property type="molecule type" value="Genomic_DNA"/>
</dbReference>
<name>A0A3R9UBA5_ACIBA</name>
<dbReference type="AlphaFoldDB" id="A0A3R9UBA5"/>
<dbReference type="InterPro" id="IPR002347">
    <property type="entry name" value="SDR_fam"/>
</dbReference>
<sequence length="162" mass="17743">MSVQSKVLITGASSGIGSVYADRFAQRGYHLILVARDTNRLDKISKDLQEKYGVQVEFIQADLSNDQDIRKIEDVLKNDADIEILVNNAGIALNGNFLTQDRNEIEKLLTLNMTAVVRLSHAMSQSLIRKGKGAIINLGSVLGLAPEFGSTIYGASKSFIQF</sequence>
<reference evidence="3 4" key="1">
    <citation type="submission" date="2018-10" db="EMBL/GenBank/DDBJ databases">
        <title>GWAS and RNA-Seq identify cryptic mechanisms of antimicrobial resistance in Acinetobacter baumannii.</title>
        <authorList>
            <person name="Sahl J.W."/>
        </authorList>
    </citation>
    <scope>NUCLEOTIDE SEQUENCE [LARGE SCALE GENOMIC DNA]</scope>
    <source>
        <strain evidence="3 4">TG28175</strain>
    </source>
</reference>
<protein>
    <submittedName>
        <fullName evidence="3">SDR family NAD(P)-dependent oxidoreductase</fullName>
    </submittedName>
</protein>
<keyword evidence="2" id="KW-0560">Oxidoreductase</keyword>
<evidence type="ECO:0000313" key="4">
    <source>
        <dbReference type="Proteomes" id="UP000280073"/>
    </source>
</evidence>
<feature type="non-terminal residue" evidence="3">
    <location>
        <position position="162"/>
    </location>
</feature>
<dbReference type="Pfam" id="PF00106">
    <property type="entry name" value="adh_short"/>
    <property type="match status" value="1"/>
</dbReference>
<dbReference type="InterPro" id="IPR036291">
    <property type="entry name" value="NAD(P)-bd_dom_sf"/>
</dbReference>
<gene>
    <name evidence="3" type="ORF">EA686_12740</name>
</gene>
<proteinExistence type="inferred from homology"/>
<dbReference type="PRINTS" id="PR00081">
    <property type="entry name" value="GDHRDH"/>
</dbReference>
<comment type="similarity">
    <text evidence="1">Belongs to the short-chain dehydrogenases/reductases (SDR) family.</text>
</comment>
<dbReference type="Proteomes" id="UP000280073">
    <property type="component" value="Unassembled WGS sequence"/>
</dbReference>
<dbReference type="PANTHER" id="PTHR43086:SF3">
    <property type="entry name" value="NADP-DEPENDENT 3-HYDROXY ACID DEHYDROGENASE YDFG"/>
    <property type="match status" value="1"/>
</dbReference>
<dbReference type="PRINTS" id="PR00080">
    <property type="entry name" value="SDRFAMILY"/>
</dbReference>
<dbReference type="Gene3D" id="3.40.50.720">
    <property type="entry name" value="NAD(P)-binding Rossmann-like Domain"/>
    <property type="match status" value="1"/>
</dbReference>
<evidence type="ECO:0000256" key="1">
    <source>
        <dbReference type="ARBA" id="ARBA00006484"/>
    </source>
</evidence>
<organism evidence="3 4">
    <name type="scientific">Acinetobacter baumannii</name>
    <dbReference type="NCBI Taxonomy" id="470"/>
    <lineage>
        <taxon>Bacteria</taxon>
        <taxon>Pseudomonadati</taxon>
        <taxon>Pseudomonadota</taxon>
        <taxon>Gammaproteobacteria</taxon>
        <taxon>Moraxellales</taxon>
        <taxon>Moraxellaceae</taxon>
        <taxon>Acinetobacter</taxon>
        <taxon>Acinetobacter calcoaceticus/baumannii complex</taxon>
    </lineage>
</organism>
<dbReference type="GO" id="GO:0016491">
    <property type="term" value="F:oxidoreductase activity"/>
    <property type="evidence" value="ECO:0007669"/>
    <property type="project" value="UniProtKB-KW"/>
</dbReference>
<evidence type="ECO:0000313" key="3">
    <source>
        <dbReference type="EMBL" id="RSR55441.1"/>
    </source>
</evidence>
<comment type="caution">
    <text evidence="3">The sequence shown here is derived from an EMBL/GenBank/DDBJ whole genome shotgun (WGS) entry which is preliminary data.</text>
</comment>
<dbReference type="PANTHER" id="PTHR43086">
    <property type="entry name" value="VERY-LONG-CHAIN 3-OXOOACYL-COA REDUCTASE"/>
    <property type="match status" value="1"/>
</dbReference>
<dbReference type="SUPFAM" id="SSF51735">
    <property type="entry name" value="NAD(P)-binding Rossmann-fold domains"/>
    <property type="match status" value="1"/>
</dbReference>
<accession>A0A3R9UBA5</accession>